<dbReference type="EMBL" id="CP025493">
    <property type="protein sequence ID" value="AUH74277.1"/>
    <property type="molecule type" value="Genomic_DNA"/>
</dbReference>
<keyword evidence="2" id="KW-1185">Reference proteome</keyword>
<accession>A0A2H5FRT8</accession>
<dbReference type="Proteomes" id="UP000234343">
    <property type="component" value="Plasmid pLA01-117_113k"/>
</dbReference>
<reference evidence="1 2" key="1">
    <citation type="submission" date="2017-12" db="EMBL/GenBank/DDBJ databases">
        <title>Legionella sainthelensi LA01-117, whole genome sequence of a clinical isolate from New Zealand.</title>
        <authorList>
            <person name="Cree S.L."/>
            <person name="Slow S."/>
            <person name="Kennedy M.A."/>
            <person name="Murdoch D.R."/>
            <person name="Biggs P.J."/>
            <person name="Anderson T."/>
        </authorList>
    </citation>
    <scope>NUCLEOTIDE SEQUENCE [LARGE SCALE GENOMIC DNA]</scope>
    <source>
        <strain evidence="1 2">LA01-117</strain>
        <plasmid evidence="2">pLA01-117_113k</plasmid>
    </source>
</reference>
<dbReference type="Pfam" id="PF07507">
    <property type="entry name" value="WavE"/>
    <property type="match status" value="1"/>
</dbReference>
<keyword evidence="1" id="KW-0614">Plasmid</keyword>
<protein>
    <recommendedName>
        <fullName evidence="3">WavE lipopolysaccharide synthesis</fullName>
    </recommendedName>
</protein>
<geneLocation type="plasmid" evidence="2">
    <name>pLA01-117_113k</name>
</geneLocation>
<evidence type="ECO:0008006" key="3">
    <source>
        <dbReference type="Google" id="ProtNLM"/>
    </source>
</evidence>
<sequence>MDAKNVLFWYTTRFGELFKLFITGEYVSMIEDKDISIVVQGPIIYQSTLGITENVTQLVCLRLRKVFPQGEIILSTWEGENTENIEHDQLILNQDPGGTWFNYEDYQTLNNCNRMIISTFAGIKAASRKYILKIRSDLFIVSKKFLDYFERFPQYNMEYKFVKNRIICFSLNTLHGHKTSLFIMHRPFHISDWAYFGYKSDLFNLYDIPLIKEPGFSQWFLNRCKPFYDIEPWRLWKMPPEQYITYSFLNKFTPIKLDHTVDTSNNNVELSSQLLTNNFLILDQTQFSLISLKYLYFVFSSAKGYEWYIFHSDWLKNYCQLMSHSRLLKTKYIIQYQIREIVYKTLNRVLRKLNRKNQKICRLFAFFLRRENNKLRDNL</sequence>
<dbReference type="InterPro" id="IPR011122">
    <property type="entry name" value="WavE"/>
</dbReference>
<dbReference type="KEGG" id="lsh:CAB17_20290"/>
<proteinExistence type="predicted"/>
<dbReference type="AlphaFoldDB" id="A0A2H5FRT8"/>
<name>A0A2H5FRT8_9GAMM</name>
<evidence type="ECO:0000313" key="1">
    <source>
        <dbReference type="EMBL" id="AUH74277.1"/>
    </source>
</evidence>
<gene>
    <name evidence="1" type="ORF">CAB17_20290</name>
</gene>
<organism evidence="1 2">
    <name type="scientific">Legionella sainthelensi</name>
    <dbReference type="NCBI Taxonomy" id="28087"/>
    <lineage>
        <taxon>Bacteria</taxon>
        <taxon>Pseudomonadati</taxon>
        <taxon>Pseudomonadota</taxon>
        <taxon>Gammaproteobacteria</taxon>
        <taxon>Legionellales</taxon>
        <taxon>Legionellaceae</taxon>
        <taxon>Legionella</taxon>
    </lineage>
</organism>
<evidence type="ECO:0000313" key="2">
    <source>
        <dbReference type="Proteomes" id="UP000234343"/>
    </source>
</evidence>